<evidence type="ECO:0000256" key="4">
    <source>
        <dbReference type="ARBA" id="ARBA00022679"/>
    </source>
</evidence>
<dbReference type="InterPro" id="IPR029262">
    <property type="entry name" value="RPOL_N"/>
</dbReference>
<dbReference type="Pfam" id="PF14700">
    <property type="entry name" value="RPOL_N"/>
    <property type="match status" value="1"/>
</dbReference>
<protein>
    <recommendedName>
        <fullName evidence="2 9">DNA-directed RNA polymerase</fullName>
        <ecNumber evidence="2 9">2.7.7.6</ecNumber>
    </recommendedName>
</protein>
<dbReference type="GO" id="GO:0006390">
    <property type="term" value="P:mitochondrial transcription"/>
    <property type="evidence" value="ECO:0007669"/>
    <property type="project" value="TreeGrafter"/>
</dbReference>
<dbReference type="Gene3D" id="1.10.1320.10">
    <property type="entry name" value="DNA-directed RNA polymerase, N-terminal domain"/>
    <property type="match status" value="1"/>
</dbReference>
<dbReference type="InterPro" id="IPR043502">
    <property type="entry name" value="DNA/RNA_pol_sf"/>
</dbReference>
<keyword evidence="5 9" id="KW-0548">Nucleotidyltransferase</keyword>
<dbReference type="SUPFAM" id="SSF56672">
    <property type="entry name" value="DNA/RNA polymerases"/>
    <property type="match status" value="1"/>
</dbReference>
<dbReference type="InterPro" id="IPR037159">
    <property type="entry name" value="RNA_POL_N_sf"/>
</dbReference>
<evidence type="ECO:0000256" key="7">
    <source>
        <dbReference type="ARBA" id="ARBA00023163"/>
    </source>
</evidence>
<dbReference type="PROSITE" id="PS00489">
    <property type="entry name" value="RNA_POL_PHAGE_2"/>
    <property type="match status" value="1"/>
</dbReference>
<dbReference type="GO" id="GO:0003899">
    <property type="term" value="F:DNA-directed RNA polymerase activity"/>
    <property type="evidence" value="ECO:0007669"/>
    <property type="project" value="UniProtKB-EC"/>
</dbReference>
<dbReference type="PROSITE" id="PS00900">
    <property type="entry name" value="RNA_POL_PHAGE_1"/>
    <property type="match status" value="1"/>
</dbReference>
<dbReference type="OrthoDB" id="276422at2759"/>
<dbReference type="Gene3D" id="1.10.287.280">
    <property type="match status" value="1"/>
</dbReference>
<dbReference type="EMBL" id="FMSP01000017">
    <property type="protein sequence ID" value="SCV72946.1"/>
    <property type="molecule type" value="Genomic_DNA"/>
</dbReference>
<name>A0A238FPC3_9BASI</name>
<feature type="region of interest" description="Disordered" evidence="11">
    <location>
        <begin position="81"/>
        <end position="120"/>
    </location>
</feature>
<dbReference type="Gene3D" id="1.10.150.20">
    <property type="entry name" value="5' to 3' exonuclease, C-terminal subdomain"/>
    <property type="match status" value="1"/>
</dbReference>
<evidence type="ECO:0000256" key="5">
    <source>
        <dbReference type="ARBA" id="ARBA00022695"/>
    </source>
</evidence>
<keyword evidence="3 9" id="KW-0240">DNA-directed RNA polymerase</keyword>
<evidence type="ECO:0000256" key="1">
    <source>
        <dbReference type="ARBA" id="ARBA00009493"/>
    </source>
</evidence>
<dbReference type="InterPro" id="IPR002092">
    <property type="entry name" value="DNA-dir_Rpol_phage-type"/>
</dbReference>
<keyword evidence="6" id="KW-0809">Transit peptide</keyword>
<keyword evidence="10" id="KW-0175">Coiled coil</keyword>
<comment type="similarity">
    <text evidence="1 9">Belongs to the phage and mitochondrial RNA polymerase family.</text>
</comment>
<evidence type="ECO:0000256" key="11">
    <source>
        <dbReference type="SAM" id="MobiDB-lite"/>
    </source>
</evidence>
<gene>
    <name evidence="13" type="ORF">BQ2448_6871</name>
</gene>
<feature type="region of interest" description="Disordered" evidence="11">
    <location>
        <begin position="37"/>
        <end position="68"/>
    </location>
</feature>
<dbReference type="FunFam" id="1.10.287.280:FF:000001">
    <property type="entry name" value="DNA-directed RNA polymerase"/>
    <property type="match status" value="1"/>
</dbReference>
<evidence type="ECO:0000256" key="2">
    <source>
        <dbReference type="ARBA" id="ARBA00012418"/>
    </source>
</evidence>
<feature type="compositionally biased region" description="Low complexity" evidence="11">
    <location>
        <begin position="39"/>
        <end position="55"/>
    </location>
</feature>
<accession>A0A238FPC3</accession>
<dbReference type="InterPro" id="IPR046950">
    <property type="entry name" value="DNA-dir_Rpol_C_phage-type"/>
</dbReference>
<feature type="compositionally biased region" description="Pro residues" evidence="11">
    <location>
        <begin position="81"/>
        <end position="92"/>
    </location>
</feature>
<evidence type="ECO:0000256" key="9">
    <source>
        <dbReference type="RuleBase" id="RU003805"/>
    </source>
</evidence>
<evidence type="ECO:0000256" key="3">
    <source>
        <dbReference type="ARBA" id="ARBA00022478"/>
    </source>
</evidence>
<reference evidence="14" key="1">
    <citation type="submission" date="2016-09" db="EMBL/GenBank/DDBJ databases">
        <authorList>
            <person name="Jeantristanb JTB J.-T."/>
            <person name="Ricardo R."/>
        </authorList>
    </citation>
    <scope>NUCLEOTIDE SEQUENCE [LARGE SCALE GENOMIC DNA]</scope>
</reference>
<dbReference type="Proteomes" id="UP000198372">
    <property type="component" value="Unassembled WGS sequence"/>
</dbReference>
<evidence type="ECO:0000256" key="10">
    <source>
        <dbReference type="SAM" id="Coils"/>
    </source>
</evidence>
<dbReference type="GO" id="GO:0034245">
    <property type="term" value="C:mitochondrial DNA-directed RNA polymerase complex"/>
    <property type="evidence" value="ECO:0007669"/>
    <property type="project" value="TreeGrafter"/>
</dbReference>
<dbReference type="GO" id="GO:0001018">
    <property type="term" value="F:mitochondrial promoter sequence-specific DNA binding"/>
    <property type="evidence" value="ECO:0007669"/>
    <property type="project" value="TreeGrafter"/>
</dbReference>
<evidence type="ECO:0000313" key="13">
    <source>
        <dbReference type="EMBL" id="SCV72946.1"/>
    </source>
</evidence>
<feature type="region of interest" description="Disordered" evidence="11">
    <location>
        <begin position="359"/>
        <end position="389"/>
    </location>
</feature>
<evidence type="ECO:0000259" key="12">
    <source>
        <dbReference type="SMART" id="SM01311"/>
    </source>
</evidence>
<sequence>MLSWSQRRLARLRTAARPIPTSPSPRVLVRFASSSTTRFSHPSASVDPSSSFASSFPPPPPPASISNESLLRRSGHPLYSVPPLPPLAPPLPADVERAENCSSSSSSTLPTPANWTTPTQSQEQLAVLNACLASGDVTRAEEVARRILAYGNDSLTTLLPPRVHADFLRAYLSSALIKALVPTPSDTPSVPLSESVRSDYIVKAWSYFDSLQRPQWWDEATEFNLAINEGVMAVMFKGLVAAGPSIYNPTLPSPTKETSLSMRKNQPWLKPLTTLLDLVERHRLGLKDILNDTIWHVELPSYLGKVTPLQVLDALVETGKEQEEWKAWEEEIEELRNEFQEIETKLAKQNSSSTFSTLTSASAPAVSSNEPLEIAPTTRTSLEPGGGEEVSVSLKTLRTNLSTLGMPDGIVSPANRQRLLEESSYDAARQLYIHEREQLAKVGKDKEGGLRSNWLQGVMFEWTKALEAALNEQFYSGRNHSSATKKGKKIVADIPSDATSFGGFSNTWNNDADIEPFLRLVPTDKMALITIVELLRHCGSAGVAEGMKAARGILEVGRAIENEYHAQVLQQSFPRKQFLQELEQIQTYGHMNAQGEVIEAKPTRAIEIFWRRELAKREKNGDTSWRPAWTRSIHAKVGSLLITTLMQVAQVERTAKHPITGKMVTEVQPAFSHSYQYVRGKRLGVIKVNPAIAGRIDSDPLRITLHPRFLPMVVKPKPWLSYDSGAYLIHSTQMMRTKDSDEQVQYLKQASDADNLDDVFTGLDVLGSVSWVINRPIFDIVSTVWNTGEALGDIPAAGMLNLPIDVEKPTGLETDLRALDTYRRRIKKVLHERRAAHSNRCDINYKLEIARAFLGEKFYFPHNLDFRGRAYPIPPNLSHIGDDMCRGLLMFGEAKPLGDRGLRWLKIHLANTFGYDKASFDEREAFAMEHLDDIYDSADTPLKGKRWWLKAEDPWQCLATCMELAKALRSPNPTDYECALPIHQDGTCNGLQHYAALGGDLKGAEQVNLDGGDRPADVYSAVANSVNEVIERDAAQGLEQALILQGKVSRKVVKQTVMTTVYGVTFIGAKNQIERQLKDRGDISAEHLYACSVYLGKLVLASISDVFKGATAIQEWLSRSARLISKSIPPGRLSAALQPDLPLRRGRPYKAAQALTAAAAADPSKEIEVPSRIPKELMTSVVWTTPLGLPVVQPYRKDRKRQVTTALQTVFISDPAIPAEVDARAQATAFPPNFIHSLDATHMMMTALASKDKIAFASVHDSYWTHACSVDEMSVMLREAFIELHSQDILGKLRQEFLDRYKGHVIPVNRVPRGLRYAEPDHTGSIQIKSEAETTVEPTDLITELEAQDGPSTLPLFTQHESIPLPITTKKKTSAPAVQAAEMWKVPTSRGAKSKFVYVSDVLPPVPEKGDFDLAKIRSSLYFFS</sequence>
<keyword evidence="4 9" id="KW-0808">Transferase</keyword>
<comment type="function">
    <text evidence="9">DNA-dependent RNA polymerase catalyzes the transcription of DNA into RNA using the four ribonucleoside triphosphates as substrates.</text>
</comment>
<proteinExistence type="inferred from homology"/>
<dbReference type="PANTHER" id="PTHR10102">
    <property type="entry name" value="DNA-DIRECTED RNA POLYMERASE, MITOCHONDRIAL"/>
    <property type="match status" value="1"/>
</dbReference>
<feature type="coiled-coil region" evidence="10">
    <location>
        <begin position="318"/>
        <end position="352"/>
    </location>
</feature>
<organism evidence="13 14">
    <name type="scientific">Microbotryum intermedium</name>
    <dbReference type="NCBI Taxonomy" id="269621"/>
    <lineage>
        <taxon>Eukaryota</taxon>
        <taxon>Fungi</taxon>
        <taxon>Dikarya</taxon>
        <taxon>Basidiomycota</taxon>
        <taxon>Pucciniomycotina</taxon>
        <taxon>Microbotryomycetes</taxon>
        <taxon>Microbotryales</taxon>
        <taxon>Microbotryaceae</taxon>
        <taxon>Microbotryum</taxon>
    </lineage>
</organism>
<comment type="catalytic activity">
    <reaction evidence="8 9">
        <text>RNA(n) + a ribonucleoside 5'-triphosphate = RNA(n+1) + diphosphate</text>
        <dbReference type="Rhea" id="RHEA:21248"/>
        <dbReference type="Rhea" id="RHEA-COMP:14527"/>
        <dbReference type="Rhea" id="RHEA-COMP:17342"/>
        <dbReference type="ChEBI" id="CHEBI:33019"/>
        <dbReference type="ChEBI" id="CHEBI:61557"/>
        <dbReference type="ChEBI" id="CHEBI:140395"/>
        <dbReference type="EC" id="2.7.7.6"/>
    </reaction>
</comment>
<evidence type="ECO:0000256" key="6">
    <source>
        <dbReference type="ARBA" id="ARBA00022946"/>
    </source>
</evidence>
<dbReference type="STRING" id="269621.A0A238FPC3"/>
<dbReference type="PANTHER" id="PTHR10102:SF0">
    <property type="entry name" value="DNA-DIRECTED RNA POLYMERASE, MITOCHONDRIAL"/>
    <property type="match status" value="1"/>
</dbReference>
<dbReference type="Gene3D" id="1.10.287.260">
    <property type="match status" value="1"/>
</dbReference>
<evidence type="ECO:0000313" key="14">
    <source>
        <dbReference type="Proteomes" id="UP000198372"/>
    </source>
</evidence>
<dbReference type="SMART" id="SM01311">
    <property type="entry name" value="RPOL_N"/>
    <property type="match status" value="1"/>
</dbReference>
<feature type="domain" description="DNA-directed RNA polymerase N-terminal" evidence="12">
    <location>
        <begin position="415"/>
        <end position="768"/>
    </location>
</feature>
<feature type="compositionally biased region" description="Polar residues" evidence="11">
    <location>
        <begin position="108"/>
        <end position="120"/>
    </location>
</feature>
<dbReference type="EC" id="2.7.7.6" evidence="2 9"/>
<dbReference type="InterPro" id="IPR024075">
    <property type="entry name" value="DNA-dir_RNA_pol_helix_hairp_sf"/>
</dbReference>
<keyword evidence="14" id="KW-1185">Reference proteome</keyword>
<keyword evidence="7 9" id="KW-0804">Transcription</keyword>
<evidence type="ECO:0000256" key="8">
    <source>
        <dbReference type="ARBA" id="ARBA00048552"/>
    </source>
</evidence>
<dbReference type="Pfam" id="PF00940">
    <property type="entry name" value="RNA_pol"/>
    <property type="match status" value="1"/>
</dbReference>